<feature type="domain" description="Phosphagen kinase C-terminal" evidence="11">
    <location>
        <begin position="172"/>
        <end position="409"/>
    </location>
</feature>
<dbReference type="InterPro" id="IPR000749">
    <property type="entry name" value="ATP-guanido_PTrfase"/>
</dbReference>
<evidence type="ECO:0000259" key="10">
    <source>
        <dbReference type="PROSITE" id="PS51509"/>
    </source>
</evidence>
<dbReference type="SUPFAM" id="SSF48034">
    <property type="entry name" value="Guanido kinase N-terminal domain"/>
    <property type="match status" value="2"/>
</dbReference>
<evidence type="ECO:0000256" key="3">
    <source>
        <dbReference type="ARBA" id="ARBA00022741"/>
    </source>
</evidence>
<feature type="binding site" evidence="7">
    <location>
        <position position="238"/>
    </location>
    <ligand>
        <name>ATP</name>
        <dbReference type="ChEBI" id="CHEBI:30616"/>
    </ligand>
</feature>
<dbReference type="GO" id="GO:0005615">
    <property type="term" value="C:extracellular space"/>
    <property type="evidence" value="ECO:0007669"/>
    <property type="project" value="TreeGrafter"/>
</dbReference>
<protein>
    <recommendedName>
        <fullName evidence="14">Arginine kinase</fullName>
    </recommendedName>
</protein>
<keyword evidence="4 7" id="KW-0418">Kinase</keyword>
<dbReference type="Pfam" id="PF02807">
    <property type="entry name" value="ATP-gua_PtransN"/>
    <property type="match status" value="2"/>
</dbReference>
<keyword evidence="13" id="KW-1185">Reference proteome</keyword>
<dbReference type="InterPro" id="IPR022414">
    <property type="entry name" value="ATP-guanido_PTrfase_cat"/>
</dbReference>
<feature type="domain" description="Phosphagen kinase N-terminal" evidence="10">
    <location>
        <begin position="412"/>
        <end position="496"/>
    </location>
</feature>
<dbReference type="Gene3D" id="1.10.135.10">
    <property type="entry name" value="ATP:guanido phosphotransferase, N-terminal domain"/>
    <property type="match status" value="2"/>
</dbReference>
<dbReference type="PROSITE" id="PS51510">
    <property type="entry name" value="PHOSPHAGEN_KINASE_C"/>
    <property type="match status" value="2"/>
</dbReference>
<feature type="binding site" evidence="7">
    <location>
        <begin position="175"/>
        <end position="179"/>
    </location>
    <ligand>
        <name>ATP</name>
        <dbReference type="ChEBI" id="CHEBI:30616"/>
    </ligand>
</feature>
<sequence>MDGPCICGTVSVVETTTRTTSDGKYVSQLDPAQSKGNSGAHNMSDEDQWRQQWISKPVEELWDSLQKGKSQSLLKKHLTEATYKKLKDKKTTLGGTLAQCISSGALHEGSKVGIYACDPAAYSDPDWKELFNLIIQDYHTGNAAGTVKHPQPSFGTDAEIDSLGDLDPTGQFVVSTRVRVARSHAGMPFPPAAKKEDFEKMEKLGCEGLSTLTGELAGTYYPLRGMDKATQNKMIEDHFLFRADDSVLGDAGGYSCWDTGRGIFHNKDKTFLTWLNEEDHFRFISMQKGGNLGQIYKRLVSAIKHMETKMKFAKMDGLGYLTFCPTNLGTTLRASVHVRVPMLSKDPKVLKDICAKYNLQPRGVHGEHSDSKGGIYDISNRQRLGLTEFQAVTAMKNGVLEIIKEEAKLTWMPKPMPELWERISKSDSQSLMKKFLTPEVYAKLKDKKTSLNGTLAHCINSGCLHLGSKVGIYACDPDAYTTFEDVFNPVIKAYHKVDSINHPVPTFGTEAEMKALENIDPENKMVLSTRIRVARSHKKYPFPPACTSEDFENMEADSVAALSTLTGELAGNYYPLRTMDAKTMEQMIQDHFLFRNDDDVLGDAGGYKYWDIGRGIFHNKDKTFLTWVNEEDHLRLISMQKGGDLGTVYRRLVKAINELEKKLTFAKRDGYGYLTFCPSNLGTTLRASVHMAIPHVSKQPNFKEFCEKYSIQPRGIHGEHSESEGGVFDLSNKRRLGLTEYAAVREMLDGVLAIKKWEEELAAKK</sequence>
<keyword evidence="2 7" id="KW-0808">Transferase</keyword>
<dbReference type="SUPFAM" id="SSF55931">
    <property type="entry name" value="Glutamine synthetase/guanido kinase"/>
    <property type="match status" value="2"/>
</dbReference>
<evidence type="ECO:0000256" key="4">
    <source>
        <dbReference type="ARBA" id="ARBA00022777"/>
    </source>
</evidence>
<dbReference type="PANTHER" id="PTHR11547:SF38">
    <property type="entry name" value="ARGININE KINASE 1-RELATED"/>
    <property type="match status" value="1"/>
</dbReference>
<dbReference type="OrthoDB" id="430219at2759"/>
<reference evidence="12" key="1">
    <citation type="journal article" date="2019" name="bioRxiv">
        <title>The Genome of the Zebra Mussel, Dreissena polymorpha: A Resource for Invasive Species Research.</title>
        <authorList>
            <person name="McCartney M.A."/>
            <person name="Auch B."/>
            <person name="Kono T."/>
            <person name="Mallez S."/>
            <person name="Zhang Y."/>
            <person name="Obille A."/>
            <person name="Becker A."/>
            <person name="Abrahante J.E."/>
            <person name="Garbe J."/>
            <person name="Badalamenti J.P."/>
            <person name="Herman A."/>
            <person name="Mangelson H."/>
            <person name="Liachko I."/>
            <person name="Sullivan S."/>
            <person name="Sone E.D."/>
            <person name="Koren S."/>
            <person name="Silverstein K.A.T."/>
            <person name="Beckman K.B."/>
            <person name="Gohl D.M."/>
        </authorList>
    </citation>
    <scope>NUCLEOTIDE SEQUENCE</scope>
    <source>
        <strain evidence="12">Duluth1</strain>
        <tissue evidence="12">Whole animal</tissue>
    </source>
</reference>
<dbReference type="GO" id="GO:0004111">
    <property type="term" value="F:creatine kinase activity"/>
    <property type="evidence" value="ECO:0007669"/>
    <property type="project" value="InterPro"/>
</dbReference>
<feature type="domain" description="Phosphagen kinase C-terminal" evidence="11">
    <location>
        <begin position="525"/>
        <end position="761"/>
    </location>
</feature>
<comment type="caution">
    <text evidence="12">The sequence shown here is derived from an EMBL/GenBank/DDBJ whole genome shotgun (WGS) entry which is preliminary data.</text>
</comment>
<dbReference type="PANTHER" id="PTHR11547">
    <property type="entry name" value="ARGININE OR CREATINE KINASE"/>
    <property type="match status" value="1"/>
</dbReference>
<dbReference type="InterPro" id="IPR022413">
    <property type="entry name" value="ATP-guanido_PTrfase_N"/>
</dbReference>
<dbReference type="GO" id="GO:0005524">
    <property type="term" value="F:ATP binding"/>
    <property type="evidence" value="ECO:0007669"/>
    <property type="project" value="UniProtKB-UniRule"/>
</dbReference>
<evidence type="ECO:0000256" key="5">
    <source>
        <dbReference type="ARBA" id="ARBA00022840"/>
    </source>
</evidence>
<evidence type="ECO:0000256" key="6">
    <source>
        <dbReference type="PROSITE-ProRule" id="PRU00842"/>
    </source>
</evidence>
<evidence type="ECO:0000259" key="11">
    <source>
        <dbReference type="PROSITE" id="PS51510"/>
    </source>
</evidence>
<dbReference type="PROSITE" id="PS00112">
    <property type="entry name" value="PHOSPHAGEN_KINASE"/>
    <property type="match status" value="2"/>
</dbReference>
<accession>A0A9D4I1A3</accession>
<dbReference type="GO" id="GO:0004054">
    <property type="term" value="F:arginine kinase activity"/>
    <property type="evidence" value="ECO:0007669"/>
    <property type="project" value="UniProtKB-ARBA"/>
</dbReference>
<evidence type="ECO:0000256" key="2">
    <source>
        <dbReference type="ARBA" id="ARBA00022679"/>
    </source>
</evidence>
<feature type="binding site" evidence="7">
    <location>
        <begin position="686"/>
        <end position="690"/>
    </location>
    <ligand>
        <name>ATP</name>
        <dbReference type="ChEBI" id="CHEBI:30616"/>
    </ligand>
</feature>
<dbReference type="Gene3D" id="3.30.590.10">
    <property type="entry name" value="Glutamine synthetase/guanido kinase, catalytic domain"/>
    <property type="match status" value="2"/>
</dbReference>
<evidence type="ECO:0000256" key="1">
    <source>
        <dbReference type="ARBA" id="ARBA00006798"/>
    </source>
</evidence>
<feature type="domain" description="Phosphagen kinase N-terminal" evidence="10">
    <location>
        <begin position="54"/>
        <end position="140"/>
    </location>
</feature>
<dbReference type="InterPro" id="IPR022415">
    <property type="entry name" value="ATP-guanido_PTrfase_AS"/>
</dbReference>
<dbReference type="GO" id="GO:0046314">
    <property type="term" value="P:phosphocreatine biosynthetic process"/>
    <property type="evidence" value="ECO:0007669"/>
    <property type="project" value="InterPro"/>
</dbReference>
<dbReference type="CDD" id="cd07932">
    <property type="entry name" value="arginine_kinase_like"/>
    <property type="match status" value="2"/>
</dbReference>
<evidence type="ECO:0000256" key="8">
    <source>
        <dbReference type="RuleBase" id="RU000505"/>
    </source>
</evidence>
<proteinExistence type="inferred from homology"/>
<dbReference type="InterPro" id="IPR014746">
    <property type="entry name" value="Gln_synth/guanido_kin_cat_dom"/>
</dbReference>
<feature type="binding site" evidence="7">
    <location>
        <begin position="528"/>
        <end position="532"/>
    </location>
    <ligand>
        <name>ATP</name>
        <dbReference type="ChEBI" id="CHEBI:30616"/>
    </ligand>
</feature>
<gene>
    <name evidence="12" type="ORF">DPMN_045310</name>
</gene>
<feature type="binding site" evidence="7">
    <location>
        <position position="635"/>
    </location>
    <ligand>
        <name>ATP</name>
        <dbReference type="ChEBI" id="CHEBI:30616"/>
    </ligand>
</feature>
<feature type="binding site" evidence="7">
    <location>
        <position position="591"/>
    </location>
    <ligand>
        <name>ATP</name>
        <dbReference type="ChEBI" id="CHEBI:30616"/>
    </ligand>
</feature>
<feature type="binding site" evidence="7">
    <location>
        <begin position="714"/>
        <end position="719"/>
    </location>
    <ligand>
        <name>ATP</name>
        <dbReference type="ChEBI" id="CHEBI:30616"/>
    </ligand>
</feature>
<dbReference type="EMBL" id="JAIWYP010000011">
    <property type="protein sequence ID" value="KAH3738671.1"/>
    <property type="molecule type" value="Genomic_DNA"/>
</dbReference>
<evidence type="ECO:0000313" key="12">
    <source>
        <dbReference type="EMBL" id="KAH3738671.1"/>
    </source>
</evidence>
<organism evidence="12 13">
    <name type="scientific">Dreissena polymorpha</name>
    <name type="common">Zebra mussel</name>
    <name type="synonym">Mytilus polymorpha</name>
    <dbReference type="NCBI Taxonomy" id="45954"/>
    <lineage>
        <taxon>Eukaryota</taxon>
        <taxon>Metazoa</taxon>
        <taxon>Spiralia</taxon>
        <taxon>Lophotrochozoa</taxon>
        <taxon>Mollusca</taxon>
        <taxon>Bivalvia</taxon>
        <taxon>Autobranchia</taxon>
        <taxon>Heteroconchia</taxon>
        <taxon>Euheterodonta</taxon>
        <taxon>Imparidentia</taxon>
        <taxon>Neoheterodontei</taxon>
        <taxon>Myida</taxon>
        <taxon>Dreissenoidea</taxon>
        <taxon>Dreissenidae</taxon>
        <taxon>Dreissena</taxon>
    </lineage>
</organism>
<dbReference type="Proteomes" id="UP000828390">
    <property type="component" value="Unassembled WGS sequence"/>
</dbReference>
<dbReference type="Pfam" id="PF00217">
    <property type="entry name" value="ATP-gua_Ptrans"/>
    <property type="match status" value="2"/>
</dbReference>
<comment type="similarity">
    <text evidence="1 6 8">Belongs to the ATP:guanido phosphotransferase family.</text>
</comment>
<keyword evidence="5 7" id="KW-0067">ATP-binding</keyword>
<reference evidence="12" key="2">
    <citation type="submission" date="2020-11" db="EMBL/GenBank/DDBJ databases">
        <authorList>
            <person name="McCartney M.A."/>
            <person name="Auch B."/>
            <person name="Kono T."/>
            <person name="Mallez S."/>
            <person name="Becker A."/>
            <person name="Gohl D.M."/>
            <person name="Silverstein K.A.T."/>
            <person name="Koren S."/>
            <person name="Bechman K.B."/>
            <person name="Herman A."/>
            <person name="Abrahante J.E."/>
            <person name="Garbe J."/>
        </authorList>
    </citation>
    <scope>NUCLEOTIDE SEQUENCE</scope>
    <source>
        <strain evidence="12">Duluth1</strain>
        <tissue evidence="12">Whole animal</tissue>
    </source>
</reference>
<dbReference type="InterPro" id="IPR036802">
    <property type="entry name" value="ATP-guanido_PTrfase_N_sf"/>
</dbReference>
<feature type="region of interest" description="Disordered" evidence="9">
    <location>
        <begin position="23"/>
        <end position="47"/>
    </location>
</feature>
<dbReference type="PROSITE" id="PS51509">
    <property type="entry name" value="PHOSPHAGEN_KINASE_N"/>
    <property type="match status" value="2"/>
</dbReference>
<feature type="binding site" evidence="7">
    <location>
        <position position="282"/>
    </location>
    <ligand>
        <name>ATP</name>
        <dbReference type="ChEBI" id="CHEBI:30616"/>
    </ligand>
</feature>
<feature type="binding site" evidence="7">
    <location>
        <begin position="362"/>
        <end position="367"/>
    </location>
    <ligand>
        <name>ATP</name>
        <dbReference type="ChEBI" id="CHEBI:30616"/>
    </ligand>
</feature>
<dbReference type="FunFam" id="1.10.135.10:FF:000003">
    <property type="entry name" value="Three-domain arginine kinase"/>
    <property type="match status" value="2"/>
</dbReference>
<feature type="binding site" evidence="7">
    <location>
        <begin position="333"/>
        <end position="337"/>
    </location>
    <ligand>
        <name>ATP</name>
        <dbReference type="ChEBI" id="CHEBI:30616"/>
    </ligand>
</feature>
<evidence type="ECO:0000313" key="13">
    <source>
        <dbReference type="Proteomes" id="UP000828390"/>
    </source>
</evidence>
<evidence type="ECO:0000256" key="7">
    <source>
        <dbReference type="PROSITE-ProRule" id="PRU00843"/>
    </source>
</evidence>
<evidence type="ECO:0008006" key="14">
    <source>
        <dbReference type="Google" id="ProtNLM"/>
    </source>
</evidence>
<dbReference type="AlphaFoldDB" id="A0A9D4I1A3"/>
<feature type="compositionally biased region" description="Polar residues" evidence="9">
    <location>
        <begin position="30"/>
        <end position="41"/>
    </location>
</feature>
<evidence type="ECO:0000256" key="9">
    <source>
        <dbReference type="SAM" id="MobiDB-lite"/>
    </source>
</evidence>
<keyword evidence="3 7" id="KW-0547">Nucleotide-binding</keyword>
<dbReference type="FunFam" id="3.30.590.10:FF:000006">
    <property type="entry name" value="Arginine kinase 1"/>
    <property type="match status" value="2"/>
</dbReference>
<name>A0A9D4I1A3_DREPO</name>